<evidence type="ECO:0000313" key="7">
    <source>
        <dbReference type="Proteomes" id="UP000799778"/>
    </source>
</evidence>
<accession>A0A6A5XF36</accession>
<dbReference type="GO" id="GO:0016787">
    <property type="term" value="F:hydrolase activity"/>
    <property type="evidence" value="ECO:0007669"/>
    <property type="project" value="UniProtKB-KW"/>
</dbReference>
<keyword evidence="3" id="KW-0378">Hydrolase</keyword>
<sequence>MSPTSPTLPWHPIPRSPSGETCKVHLLQAGGLNIPYELTLLPGPNEPNVSTSLDNNNQKGKHFYAPDYVFLIQHTPTKEQYVFDLGMRTDLENLPPYLVKNTLPVFKCDPIAAADIIRKHGTPEQQPEKAKAVIFSHMHFDHVGDGAKAGFESAELWVGPTCCTYARPGYPVEPNAPVLTENLPPDGSRKIVELFVSDALLERAGDKRVGQVQEAKSKGLYEAVHFRDPGDEGWIGVAAFDRAVDVFGDGSAYLIDAPGHSAGHQMMLVRVKTGGTDDDHFVLLAGDCYHHPELLQDPRSMARPPYSKGSMHLIPEVAIETVYRTRACAQRDNIWVIGAHDFSVGNEICSDRKVIEGLVSLDDWKERGWKNRLV</sequence>
<dbReference type="InterPro" id="IPR001279">
    <property type="entry name" value="Metallo-B-lactamas"/>
</dbReference>
<dbReference type="OrthoDB" id="10250730at2759"/>
<proteinExistence type="inferred from homology"/>
<keyword evidence="7" id="KW-1185">Reference proteome</keyword>
<evidence type="ECO:0000256" key="4">
    <source>
        <dbReference type="ARBA" id="ARBA00022833"/>
    </source>
</evidence>
<dbReference type="InterPro" id="IPR051013">
    <property type="entry name" value="MBL_superfamily_lactonases"/>
</dbReference>
<comment type="similarity">
    <text evidence="1">Belongs to the metallo-beta-lactamase superfamily.</text>
</comment>
<reference evidence="6" key="1">
    <citation type="journal article" date="2020" name="Stud. Mycol.">
        <title>101 Dothideomycetes genomes: a test case for predicting lifestyles and emergence of pathogens.</title>
        <authorList>
            <person name="Haridas S."/>
            <person name="Albert R."/>
            <person name="Binder M."/>
            <person name="Bloem J."/>
            <person name="Labutti K."/>
            <person name="Salamov A."/>
            <person name="Andreopoulos B."/>
            <person name="Baker S."/>
            <person name="Barry K."/>
            <person name="Bills G."/>
            <person name="Bluhm B."/>
            <person name="Cannon C."/>
            <person name="Castanera R."/>
            <person name="Culley D."/>
            <person name="Daum C."/>
            <person name="Ezra D."/>
            <person name="Gonzalez J."/>
            <person name="Henrissat B."/>
            <person name="Kuo A."/>
            <person name="Liang C."/>
            <person name="Lipzen A."/>
            <person name="Lutzoni F."/>
            <person name="Magnuson J."/>
            <person name="Mondo S."/>
            <person name="Nolan M."/>
            <person name="Ohm R."/>
            <person name="Pangilinan J."/>
            <person name="Park H.-J."/>
            <person name="Ramirez L."/>
            <person name="Alfaro M."/>
            <person name="Sun H."/>
            <person name="Tritt A."/>
            <person name="Yoshinaga Y."/>
            <person name="Zwiers L.-H."/>
            <person name="Turgeon B."/>
            <person name="Goodwin S."/>
            <person name="Spatafora J."/>
            <person name="Crous P."/>
            <person name="Grigoriev I."/>
        </authorList>
    </citation>
    <scope>NUCLEOTIDE SEQUENCE</scope>
    <source>
        <strain evidence="6">CBS 175.79</strain>
    </source>
</reference>
<evidence type="ECO:0000256" key="2">
    <source>
        <dbReference type="ARBA" id="ARBA00022723"/>
    </source>
</evidence>
<dbReference type="InterPro" id="IPR036866">
    <property type="entry name" value="RibonucZ/Hydroxyglut_hydro"/>
</dbReference>
<dbReference type="GeneID" id="54286458"/>
<keyword evidence="4" id="KW-0862">Zinc</keyword>
<name>A0A6A5XF36_9PLEO</name>
<evidence type="ECO:0000313" key="6">
    <source>
        <dbReference type="EMBL" id="KAF2011728.1"/>
    </source>
</evidence>
<dbReference type="CDD" id="cd07730">
    <property type="entry name" value="metallo-hydrolase-like_MBL-fold"/>
    <property type="match status" value="1"/>
</dbReference>
<feature type="domain" description="Metallo-beta-lactamase" evidence="5">
    <location>
        <begin position="66"/>
        <end position="326"/>
    </location>
</feature>
<keyword evidence="2" id="KW-0479">Metal-binding</keyword>
<evidence type="ECO:0000259" key="5">
    <source>
        <dbReference type="SMART" id="SM00849"/>
    </source>
</evidence>
<protein>
    <recommendedName>
        <fullName evidence="5">Metallo-beta-lactamase domain-containing protein</fullName>
    </recommendedName>
</protein>
<dbReference type="EMBL" id="ML978074">
    <property type="protein sequence ID" value="KAF2011728.1"/>
    <property type="molecule type" value="Genomic_DNA"/>
</dbReference>
<evidence type="ECO:0000256" key="1">
    <source>
        <dbReference type="ARBA" id="ARBA00007749"/>
    </source>
</evidence>
<dbReference type="GO" id="GO:0046872">
    <property type="term" value="F:metal ion binding"/>
    <property type="evidence" value="ECO:0007669"/>
    <property type="project" value="UniProtKB-KW"/>
</dbReference>
<dbReference type="SUPFAM" id="SSF56281">
    <property type="entry name" value="Metallo-hydrolase/oxidoreductase"/>
    <property type="match status" value="1"/>
</dbReference>
<dbReference type="Proteomes" id="UP000799778">
    <property type="component" value="Unassembled WGS sequence"/>
</dbReference>
<dbReference type="RefSeq" id="XP_033380067.1">
    <property type="nucleotide sequence ID" value="XM_033529061.1"/>
</dbReference>
<dbReference type="PANTHER" id="PTHR42978:SF5">
    <property type="entry name" value="METALLO-BETA-LACTAMASE DOMAIN-CONTAINING PROTEIN"/>
    <property type="match status" value="1"/>
</dbReference>
<dbReference type="Gene3D" id="3.60.15.10">
    <property type="entry name" value="Ribonuclease Z/Hydroxyacylglutathione hydrolase-like"/>
    <property type="match status" value="2"/>
</dbReference>
<gene>
    <name evidence="6" type="ORF">BU24DRAFT_426820</name>
</gene>
<dbReference type="AlphaFoldDB" id="A0A6A5XF36"/>
<dbReference type="PANTHER" id="PTHR42978">
    <property type="entry name" value="QUORUM-QUENCHING LACTONASE YTNP-RELATED-RELATED"/>
    <property type="match status" value="1"/>
</dbReference>
<evidence type="ECO:0000256" key="3">
    <source>
        <dbReference type="ARBA" id="ARBA00022801"/>
    </source>
</evidence>
<dbReference type="SMART" id="SM00849">
    <property type="entry name" value="Lactamase_B"/>
    <property type="match status" value="1"/>
</dbReference>
<organism evidence="6 7">
    <name type="scientific">Aaosphaeria arxii CBS 175.79</name>
    <dbReference type="NCBI Taxonomy" id="1450172"/>
    <lineage>
        <taxon>Eukaryota</taxon>
        <taxon>Fungi</taxon>
        <taxon>Dikarya</taxon>
        <taxon>Ascomycota</taxon>
        <taxon>Pezizomycotina</taxon>
        <taxon>Dothideomycetes</taxon>
        <taxon>Pleosporomycetidae</taxon>
        <taxon>Pleosporales</taxon>
        <taxon>Pleosporales incertae sedis</taxon>
        <taxon>Aaosphaeria</taxon>
    </lineage>
</organism>